<reference evidence="3" key="1">
    <citation type="journal article" date="2020" name="Stud. Mycol.">
        <title>101 Dothideomycetes genomes: a test case for predicting lifestyles and emergence of pathogens.</title>
        <authorList>
            <person name="Haridas S."/>
            <person name="Albert R."/>
            <person name="Binder M."/>
            <person name="Bloem J."/>
            <person name="Labutti K."/>
            <person name="Salamov A."/>
            <person name="Andreopoulos B."/>
            <person name="Baker S."/>
            <person name="Barry K."/>
            <person name="Bills G."/>
            <person name="Bluhm B."/>
            <person name="Cannon C."/>
            <person name="Castanera R."/>
            <person name="Culley D."/>
            <person name="Daum C."/>
            <person name="Ezra D."/>
            <person name="Gonzalez J."/>
            <person name="Henrissat B."/>
            <person name="Kuo A."/>
            <person name="Liang C."/>
            <person name="Lipzen A."/>
            <person name="Lutzoni F."/>
            <person name="Magnuson J."/>
            <person name="Mondo S."/>
            <person name="Nolan M."/>
            <person name="Ohm R."/>
            <person name="Pangilinan J."/>
            <person name="Park H.-J."/>
            <person name="Ramirez L."/>
            <person name="Alfaro M."/>
            <person name="Sun H."/>
            <person name="Tritt A."/>
            <person name="Yoshinaga Y."/>
            <person name="Zwiers L.-H."/>
            <person name="Turgeon B."/>
            <person name="Goodwin S."/>
            <person name="Spatafora J."/>
            <person name="Crous P."/>
            <person name="Grigoriev I."/>
        </authorList>
    </citation>
    <scope>NUCLEOTIDE SEQUENCE</scope>
    <source>
        <strain evidence="3">CBS 379.55</strain>
    </source>
</reference>
<feature type="region of interest" description="Disordered" evidence="2">
    <location>
        <begin position="342"/>
        <end position="368"/>
    </location>
</feature>
<evidence type="ECO:0000256" key="1">
    <source>
        <dbReference type="ARBA" id="ARBA00009078"/>
    </source>
</evidence>
<dbReference type="Proteomes" id="UP000800097">
    <property type="component" value="Unassembled WGS sequence"/>
</dbReference>
<comment type="similarity">
    <text evidence="1">Belongs to the LTV1 family.</text>
</comment>
<dbReference type="OrthoDB" id="5852896at2759"/>
<sequence>MPRRKFIDKKSATTFQLVHRAQNDPRIHDEDAPDMVFREVAAPNQRQASEAAGSSRASQYSAASGRSKIKSRGDLESEFGDRVRKNEGEAANYGIYYDDTEYDYMQHMRDLGTGGGEAYFVEAPSQKKGKGKGKMDLADALAQASLDDRQSEAGISVSSSVSRTASDIFGEDMAPSEFVRKTTYQDQQNIPDAIAGFQPDMDPRLREVLEALDDDAYVDEDEDIFAELAGDAVEVDPGEWEETMDRFFEDDDEGWESDDTIKARSPAGGVSLESKQENGPVEPTDPNSLPEPDAVPAPTEEGDDAWMDEFNKFKKDVKAAKATPKPNAPSAYQQSIHTTASALLAGGRSKKRKGALTNPSSYSMTSSALHRTEALSLLDERFDKIEEEYAAEDFPDDTSMMSGMSRMTGLSKMSGMTGMSSMSEAPQLRSDFDSIMDDFLGSHSMAGKRRVKKGRQQTGLEQLDEIRSGLGPARVKTQKVSMR</sequence>
<keyword evidence="4" id="KW-1185">Reference proteome</keyword>
<feature type="region of interest" description="Disordered" evidence="2">
    <location>
        <begin position="443"/>
        <end position="483"/>
    </location>
</feature>
<accession>A0A6A6JB31</accession>
<evidence type="ECO:0000313" key="4">
    <source>
        <dbReference type="Proteomes" id="UP000800097"/>
    </source>
</evidence>
<dbReference type="AlphaFoldDB" id="A0A6A6JB31"/>
<feature type="compositionally biased region" description="Polar residues" evidence="2">
    <location>
        <begin position="357"/>
        <end position="368"/>
    </location>
</feature>
<feature type="compositionally biased region" description="Basic and acidic residues" evidence="2">
    <location>
        <begin position="71"/>
        <end position="84"/>
    </location>
</feature>
<feature type="compositionally biased region" description="Polar residues" evidence="2">
    <location>
        <begin position="55"/>
        <end position="64"/>
    </location>
</feature>
<organism evidence="3 4">
    <name type="scientific">Westerdykella ornata</name>
    <dbReference type="NCBI Taxonomy" id="318751"/>
    <lineage>
        <taxon>Eukaryota</taxon>
        <taxon>Fungi</taxon>
        <taxon>Dikarya</taxon>
        <taxon>Ascomycota</taxon>
        <taxon>Pezizomycotina</taxon>
        <taxon>Dothideomycetes</taxon>
        <taxon>Pleosporomycetidae</taxon>
        <taxon>Pleosporales</taxon>
        <taxon>Sporormiaceae</taxon>
        <taxon>Westerdykella</taxon>
    </lineage>
</organism>
<dbReference type="GO" id="GO:0030688">
    <property type="term" value="C:preribosome, small subunit precursor"/>
    <property type="evidence" value="ECO:0007669"/>
    <property type="project" value="TreeGrafter"/>
</dbReference>
<feature type="compositionally biased region" description="Acidic residues" evidence="2">
    <location>
        <begin position="235"/>
        <end position="258"/>
    </location>
</feature>
<dbReference type="PANTHER" id="PTHR21531">
    <property type="entry name" value="LOW-TEMPERATURE VIABILITY PROTEIN LTV1-RELATED"/>
    <property type="match status" value="1"/>
</dbReference>
<dbReference type="PANTHER" id="PTHR21531:SF0">
    <property type="entry name" value="PROTEIN LTV1 HOMOLOG"/>
    <property type="match status" value="1"/>
</dbReference>
<evidence type="ECO:0000256" key="2">
    <source>
        <dbReference type="SAM" id="MobiDB-lite"/>
    </source>
</evidence>
<gene>
    <name evidence="3" type="ORF">EI97DRAFT_424726</name>
</gene>
<protein>
    <submittedName>
        <fullName evidence="3">Low temperature viability protein</fullName>
    </submittedName>
</protein>
<feature type="region of interest" description="Disordered" evidence="2">
    <location>
        <begin position="235"/>
        <end position="304"/>
    </location>
</feature>
<dbReference type="GO" id="GO:0005634">
    <property type="term" value="C:nucleus"/>
    <property type="evidence" value="ECO:0007669"/>
    <property type="project" value="TreeGrafter"/>
</dbReference>
<evidence type="ECO:0000313" key="3">
    <source>
        <dbReference type="EMBL" id="KAF2273188.1"/>
    </source>
</evidence>
<name>A0A6A6JB31_WESOR</name>
<feature type="region of interest" description="Disordered" evidence="2">
    <location>
        <begin position="43"/>
        <end position="84"/>
    </location>
</feature>
<dbReference type="GO" id="GO:0005829">
    <property type="term" value="C:cytosol"/>
    <property type="evidence" value="ECO:0007669"/>
    <property type="project" value="TreeGrafter"/>
</dbReference>
<proteinExistence type="inferred from homology"/>
<dbReference type="Pfam" id="PF04180">
    <property type="entry name" value="LTV"/>
    <property type="match status" value="1"/>
</dbReference>
<dbReference type="InterPro" id="IPR007307">
    <property type="entry name" value="Ltv1"/>
</dbReference>
<dbReference type="GO" id="GO:0042274">
    <property type="term" value="P:ribosomal small subunit biogenesis"/>
    <property type="evidence" value="ECO:0007669"/>
    <property type="project" value="InterPro"/>
</dbReference>
<feature type="compositionally biased region" description="Low complexity" evidence="2">
    <location>
        <begin position="398"/>
        <end position="423"/>
    </location>
</feature>
<feature type="region of interest" description="Disordered" evidence="2">
    <location>
        <begin position="389"/>
        <end position="424"/>
    </location>
</feature>
<feature type="compositionally biased region" description="Basic residues" evidence="2">
    <location>
        <begin position="446"/>
        <end position="455"/>
    </location>
</feature>
<dbReference type="GO" id="GO:0000056">
    <property type="term" value="P:ribosomal small subunit export from nucleus"/>
    <property type="evidence" value="ECO:0007669"/>
    <property type="project" value="TreeGrafter"/>
</dbReference>
<dbReference type="RefSeq" id="XP_033650727.1">
    <property type="nucleotide sequence ID" value="XM_033797142.1"/>
</dbReference>
<dbReference type="GeneID" id="54550317"/>
<dbReference type="EMBL" id="ML986512">
    <property type="protein sequence ID" value="KAF2273188.1"/>
    <property type="molecule type" value="Genomic_DNA"/>
</dbReference>